<dbReference type="AlphaFoldDB" id="A0A8N4EPJ7"/>
<evidence type="ECO:0000313" key="2">
    <source>
        <dbReference type="RefSeq" id="XP_029116348.1"/>
    </source>
</evidence>
<dbReference type="Proteomes" id="UP000504607">
    <property type="component" value="Unplaced"/>
</dbReference>
<proteinExistence type="predicted"/>
<gene>
    <name evidence="2" type="primary">LOC109504802</name>
</gene>
<protein>
    <submittedName>
        <fullName evidence="2">Uncharacterized protein LOC109504802</fullName>
    </submittedName>
</protein>
<name>A0A8N4EPJ7_ELAGV</name>
<dbReference type="RefSeq" id="XP_029116348.1">
    <property type="nucleotide sequence ID" value="XM_029260515.1"/>
</dbReference>
<sequence>MVSALAHVISSSSSGVGVGVGGSEPAVIQPELNSAMAGTESGSMGRDLSQPSEEQALHRTRTPFSRMMPLLLLCASSSPFSSGAIRASPTNPLVTTLLAGRCSMISSSCGPLPVAPPTPSSGHALLFLSVTPLSFSTAQHPTVEMRWSSIWRGTVRRCGGVLSREIWVRCEDSSDGYRWRHRRKKEEMEMEGRRRKKIF</sequence>
<keyword evidence="1" id="KW-1185">Reference proteome</keyword>
<reference evidence="2" key="1">
    <citation type="submission" date="2025-08" db="UniProtKB">
        <authorList>
            <consortium name="RefSeq"/>
        </authorList>
    </citation>
    <scope>IDENTIFICATION</scope>
</reference>
<evidence type="ECO:0000313" key="1">
    <source>
        <dbReference type="Proteomes" id="UP000504607"/>
    </source>
</evidence>
<organism evidence="1 2">
    <name type="scientific">Elaeis guineensis var. tenera</name>
    <name type="common">Oil palm</name>
    <dbReference type="NCBI Taxonomy" id="51953"/>
    <lineage>
        <taxon>Eukaryota</taxon>
        <taxon>Viridiplantae</taxon>
        <taxon>Streptophyta</taxon>
        <taxon>Embryophyta</taxon>
        <taxon>Tracheophyta</taxon>
        <taxon>Spermatophyta</taxon>
        <taxon>Magnoliopsida</taxon>
        <taxon>Liliopsida</taxon>
        <taxon>Arecaceae</taxon>
        <taxon>Arecoideae</taxon>
        <taxon>Cocoseae</taxon>
        <taxon>Elaeidinae</taxon>
        <taxon>Elaeis</taxon>
    </lineage>
</organism>
<accession>A0A8N4EPJ7</accession>